<keyword evidence="2" id="KW-0418">Kinase</keyword>
<dbReference type="AlphaFoldDB" id="A0A2Z7BJ30"/>
<feature type="compositionally biased region" description="Polar residues" evidence="1">
    <location>
        <begin position="1"/>
        <end position="11"/>
    </location>
</feature>
<accession>A0A2Z7BJ30</accession>
<name>A0A2Z7BJ30_9LAMI</name>
<dbReference type="GO" id="GO:0016301">
    <property type="term" value="F:kinase activity"/>
    <property type="evidence" value="ECO:0007669"/>
    <property type="project" value="UniProtKB-KW"/>
</dbReference>
<sequence>MHENTGQQLKATTKEGSQRTQCTAQRKSATEYVATFYLNDATHGRRQQLHDLALDNKNLQEWYRKEELLKRSPTLPRTYQTTVGNDGNSPKKLTIPPPQFVVAWIGGGDGRSAPLFTVAAERVDPITLNDEPNLSSFETILIAPEISMMFPHVAFDCFAWTTILIPDIYCYRT</sequence>
<gene>
    <name evidence="2" type="ORF">F511_05101</name>
</gene>
<keyword evidence="2" id="KW-0808">Transferase</keyword>
<dbReference type="EMBL" id="KV006978">
    <property type="protein sequence ID" value="KZV31991.1"/>
    <property type="molecule type" value="Genomic_DNA"/>
</dbReference>
<evidence type="ECO:0000313" key="3">
    <source>
        <dbReference type="Proteomes" id="UP000250235"/>
    </source>
</evidence>
<keyword evidence="2" id="KW-0675">Receptor</keyword>
<reference evidence="2 3" key="1">
    <citation type="journal article" date="2015" name="Proc. Natl. Acad. Sci. U.S.A.">
        <title>The resurrection genome of Boea hygrometrica: A blueprint for survival of dehydration.</title>
        <authorList>
            <person name="Xiao L."/>
            <person name="Yang G."/>
            <person name="Zhang L."/>
            <person name="Yang X."/>
            <person name="Zhao S."/>
            <person name="Ji Z."/>
            <person name="Zhou Q."/>
            <person name="Hu M."/>
            <person name="Wang Y."/>
            <person name="Chen M."/>
            <person name="Xu Y."/>
            <person name="Jin H."/>
            <person name="Xiao X."/>
            <person name="Hu G."/>
            <person name="Bao F."/>
            <person name="Hu Y."/>
            <person name="Wan P."/>
            <person name="Li L."/>
            <person name="Deng X."/>
            <person name="Kuang T."/>
            <person name="Xiang C."/>
            <person name="Zhu J.K."/>
            <person name="Oliver M.J."/>
            <person name="He Y."/>
        </authorList>
    </citation>
    <scope>NUCLEOTIDE SEQUENCE [LARGE SCALE GENOMIC DNA]</scope>
    <source>
        <strain evidence="3">cv. XS01</strain>
    </source>
</reference>
<dbReference type="Proteomes" id="UP000250235">
    <property type="component" value="Unassembled WGS sequence"/>
</dbReference>
<evidence type="ECO:0000313" key="2">
    <source>
        <dbReference type="EMBL" id="KZV31991.1"/>
    </source>
</evidence>
<proteinExistence type="predicted"/>
<keyword evidence="3" id="KW-1185">Reference proteome</keyword>
<organism evidence="2 3">
    <name type="scientific">Dorcoceras hygrometricum</name>
    <dbReference type="NCBI Taxonomy" id="472368"/>
    <lineage>
        <taxon>Eukaryota</taxon>
        <taxon>Viridiplantae</taxon>
        <taxon>Streptophyta</taxon>
        <taxon>Embryophyta</taxon>
        <taxon>Tracheophyta</taxon>
        <taxon>Spermatophyta</taxon>
        <taxon>Magnoliopsida</taxon>
        <taxon>eudicotyledons</taxon>
        <taxon>Gunneridae</taxon>
        <taxon>Pentapetalae</taxon>
        <taxon>asterids</taxon>
        <taxon>lamiids</taxon>
        <taxon>Lamiales</taxon>
        <taxon>Gesneriaceae</taxon>
        <taxon>Didymocarpoideae</taxon>
        <taxon>Trichosporeae</taxon>
        <taxon>Loxocarpinae</taxon>
        <taxon>Dorcoceras</taxon>
    </lineage>
</organism>
<feature type="region of interest" description="Disordered" evidence="1">
    <location>
        <begin position="1"/>
        <end position="25"/>
    </location>
</feature>
<evidence type="ECO:0000256" key="1">
    <source>
        <dbReference type="SAM" id="MobiDB-lite"/>
    </source>
</evidence>
<protein>
    <submittedName>
        <fullName evidence="2">Putative LRR receptor-like serine/threonine-protein kinase</fullName>
    </submittedName>
</protein>